<dbReference type="GO" id="GO:0051539">
    <property type="term" value="F:4 iron, 4 sulfur cluster binding"/>
    <property type="evidence" value="ECO:0007669"/>
    <property type="project" value="UniProtKB-UniRule"/>
</dbReference>
<comment type="caution">
    <text evidence="5">The sequence shown here is derived from an EMBL/GenBank/DDBJ whole genome shotgun (WGS) entry which is preliminary data.</text>
</comment>
<keyword evidence="3" id="KW-0479">Metal-binding</keyword>
<keyword evidence="3" id="KW-0408">Iron</keyword>
<dbReference type="Proteomes" id="UP000446866">
    <property type="component" value="Unassembled WGS sequence"/>
</dbReference>
<dbReference type="AlphaFoldDB" id="A0A845QF59"/>
<sequence>MTTTNKERQKLGIYIHIPFCLQKCLYCGFYSSGGSSLAQQEAYIEELLEDIKAYGEVYGQKYLVDTVFFGGGTPSILPASLIGKVMDQLRQCFFLDKEVEITIESNPKTLTKEKLLAYRSFGINRLSIGIQSFDDGILKNLGRAHDSSDAVLSFQMARQCGFDNINLDLMFAVPGHTMEIWEKTLKQAVNLQPAHISFYSLQIEEDTPYYEMFQRGEITEISDEEDRRMYHRAIEVLKEAGYDHYEISNTAKAGKQCRHNLKYWSLADYLGIGSGASSYVEGVRFTEAPFLEFHKNTREDDMCEFVFTGLRKTCGIDLAEFERRFAVAFWEVYADRRKELTAFLESGSLLEDHGRLRLSEAGIDISNQIMAVFV</sequence>
<dbReference type="EMBL" id="QXWK01000001">
    <property type="protein sequence ID" value="NBH60079.1"/>
    <property type="molecule type" value="Genomic_DNA"/>
</dbReference>
<dbReference type="InterPro" id="IPR006638">
    <property type="entry name" value="Elp3/MiaA/NifB-like_rSAM"/>
</dbReference>
<dbReference type="SMART" id="SM00729">
    <property type="entry name" value="Elp3"/>
    <property type="match status" value="1"/>
</dbReference>
<name>A0A845QF59_9FIRM</name>
<reference evidence="5 6" key="1">
    <citation type="submission" date="2018-08" db="EMBL/GenBank/DDBJ databases">
        <title>Murine metabolic-syndrome-specific gut microbial biobank.</title>
        <authorList>
            <person name="Liu C."/>
        </authorList>
    </citation>
    <scope>NUCLEOTIDE SEQUENCE [LARGE SCALE GENOMIC DNA]</scope>
    <source>
        <strain evidence="5 6">28</strain>
    </source>
</reference>
<dbReference type="PROSITE" id="PS51918">
    <property type="entry name" value="RADICAL_SAM"/>
    <property type="match status" value="1"/>
</dbReference>
<evidence type="ECO:0000256" key="1">
    <source>
        <dbReference type="ARBA" id="ARBA00006100"/>
    </source>
</evidence>
<keyword evidence="3" id="KW-0963">Cytoplasm</keyword>
<evidence type="ECO:0000259" key="4">
    <source>
        <dbReference type="PROSITE" id="PS51918"/>
    </source>
</evidence>
<dbReference type="SFLD" id="SFLDF00288">
    <property type="entry name" value="HemN-like__clustered_with_nucl"/>
    <property type="match status" value="1"/>
</dbReference>
<dbReference type="SFLD" id="SFLDF00562">
    <property type="entry name" value="HemN-like__clustered_with_heat"/>
    <property type="match status" value="1"/>
</dbReference>
<dbReference type="NCBIfam" id="TIGR00539">
    <property type="entry name" value="hemN_rel"/>
    <property type="match status" value="1"/>
</dbReference>
<dbReference type="InterPro" id="IPR004559">
    <property type="entry name" value="HemW-like"/>
</dbReference>
<protein>
    <recommendedName>
        <fullName evidence="2 3">Heme chaperone HemW</fullName>
    </recommendedName>
</protein>
<dbReference type="SFLD" id="SFLDG01065">
    <property type="entry name" value="anaerobic_coproporphyrinogen-I"/>
    <property type="match status" value="1"/>
</dbReference>
<evidence type="ECO:0000256" key="2">
    <source>
        <dbReference type="ARBA" id="ARBA00017228"/>
    </source>
</evidence>
<dbReference type="PANTHER" id="PTHR13932:SF5">
    <property type="entry name" value="RADICAL S-ADENOSYL METHIONINE DOMAIN-CONTAINING PROTEIN 1, MITOCHONDRIAL"/>
    <property type="match status" value="1"/>
</dbReference>
<dbReference type="GO" id="GO:0046872">
    <property type="term" value="F:metal ion binding"/>
    <property type="evidence" value="ECO:0007669"/>
    <property type="project" value="UniProtKB-UniRule"/>
</dbReference>
<gene>
    <name evidence="5" type="primary">hemW</name>
    <name evidence="5" type="ORF">D0435_00120</name>
</gene>
<dbReference type="InterPro" id="IPR007197">
    <property type="entry name" value="rSAM"/>
</dbReference>
<feature type="domain" description="Radical SAM core" evidence="4">
    <location>
        <begin position="5"/>
        <end position="243"/>
    </location>
</feature>
<keyword evidence="3" id="KW-0349">Heme</keyword>
<keyword evidence="3" id="KW-0143">Chaperone</keyword>
<dbReference type="GO" id="GO:0005737">
    <property type="term" value="C:cytoplasm"/>
    <property type="evidence" value="ECO:0007669"/>
    <property type="project" value="UniProtKB-SubCell"/>
</dbReference>
<dbReference type="InterPro" id="IPR023404">
    <property type="entry name" value="rSAM_horseshoe"/>
</dbReference>
<dbReference type="InterPro" id="IPR010723">
    <property type="entry name" value="HemN_C"/>
</dbReference>
<evidence type="ECO:0000256" key="3">
    <source>
        <dbReference type="RuleBase" id="RU364116"/>
    </source>
</evidence>
<keyword evidence="3" id="KW-0949">S-adenosyl-L-methionine</keyword>
<dbReference type="InterPro" id="IPR034505">
    <property type="entry name" value="Coproporphyrinogen-III_oxidase"/>
</dbReference>
<comment type="function">
    <text evidence="3">Probably acts as a heme chaperone, transferring heme to an unknown acceptor. Binds one molecule of heme per monomer, possibly covalently. Binds 1 [4Fe-4S] cluster. The cluster is coordinated with 3 cysteines and an exchangeable S-adenosyl-L-methionine.</text>
</comment>
<dbReference type="SUPFAM" id="SSF102114">
    <property type="entry name" value="Radical SAM enzymes"/>
    <property type="match status" value="1"/>
</dbReference>
<keyword evidence="3" id="KW-0004">4Fe-4S</keyword>
<dbReference type="GO" id="GO:0006779">
    <property type="term" value="P:porphyrin-containing compound biosynthetic process"/>
    <property type="evidence" value="ECO:0007669"/>
    <property type="project" value="InterPro"/>
</dbReference>
<dbReference type="SFLD" id="SFLDS00029">
    <property type="entry name" value="Radical_SAM"/>
    <property type="match status" value="1"/>
</dbReference>
<dbReference type="CDD" id="cd01335">
    <property type="entry name" value="Radical_SAM"/>
    <property type="match status" value="1"/>
</dbReference>
<dbReference type="PANTHER" id="PTHR13932">
    <property type="entry name" value="COPROPORPHYRINIGEN III OXIDASE"/>
    <property type="match status" value="1"/>
</dbReference>
<evidence type="ECO:0000313" key="5">
    <source>
        <dbReference type="EMBL" id="NBH60079.1"/>
    </source>
</evidence>
<dbReference type="Pfam" id="PF04055">
    <property type="entry name" value="Radical_SAM"/>
    <property type="match status" value="1"/>
</dbReference>
<comment type="similarity">
    <text evidence="1">Belongs to the anaerobic coproporphyrinogen-III oxidase family. HemW subfamily.</text>
</comment>
<organism evidence="5 6">
    <name type="scientific">Anaerotruncus colihominis</name>
    <dbReference type="NCBI Taxonomy" id="169435"/>
    <lineage>
        <taxon>Bacteria</taxon>
        <taxon>Bacillati</taxon>
        <taxon>Bacillota</taxon>
        <taxon>Clostridia</taxon>
        <taxon>Eubacteriales</taxon>
        <taxon>Oscillospiraceae</taxon>
        <taxon>Anaerotruncus</taxon>
    </lineage>
</organism>
<dbReference type="InterPro" id="IPR058240">
    <property type="entry name" value="rSAM_sf"/>
</dbReference>
<dbReference type="GO" id="GO:0004109">
    <property type="term" value="F:coproporphyrinogen oxidase activity"/>
    <property type="evidence" value="ECO:0007669"/>
    <property type="project" value="InterPro"/>
</dbReference>
<keyword evidence="6" id="KW-1185">Reference proteome</keyword>
<keyword evidence="3" id="KW-0411">Iron-sulfur</keyword>
<dbReference type="RefSeq" id="WP_160200383.1">
    <property type="nucleotide sequence ID" value="NZ_QXWK01000001.1"/>
</dbReference>
<proteinExistence type="inferred from homology"/>
<comment type="subcellular location">
    <subcellularLocation>
        <location evidence="3">Cytoplasm</location>
    </subcellularLocation>
</comment>
<dbReference type="Gene3D" id="3.80.30.20">
    <property type="entry name" value="tm_1862 like domain"/>
    <property type="match status" value="1"/>
</dbReference>
<accession>A0A845QF59</accession>
<evidence type="ECO:0000313" key="6">
    <source>
        <dbReference type="Proteomes" id="UP000446866"/>
    </source>
</evidence>
<dbReference type="Pfam" id="PF06969">
    <property type="entry name" value="HemN_C"/>
    <property type="match status" value="1"/>
</dbReference>